<dbReference type="OrthoDB" id="5911931at2759"/>
<sequence length="296" mass="34672">KTFTCVCVSKLSRHRFVFKVVKGRYFYKCSNGKLKPKGCVTEYGKQLDLWQSYEVNGYRMMCAIDKDNILYYKFTGCVISNKTYYPGDTWADRFFWYSCSPSGNVLTMEIKGCVVDGQRLKPGDEFLKGEFYFRCYRKVGDSMATRPVACSHNGRRFEIGDFLDGDKFWYVPALWFVWFVRERCDRRCFRYACSMANGRAFKKVVGCIHQKKRLSDGDRYFVGETIIECTIRKDTHEHRIVGCAQKEDDNSVTQRRVGCQWMEGNSPFRYIRKCVVQKDRVVTETVECYYEVRGGG</sequence>
<protein>
    <submittedName>
        <fullName evidence="4">DUF3421 domain-containing protein</fullName>
    </submittedName>
</protein>
<dbReference type="InterPro" id="IPR040282">
    <property type="entry name" value="Mig-18-like"/>
</dbReference>
<dbReference type="PANTHER" id="PTHR35572">
    <property type="entry name" value="PROTEIN CBG04538-RELATED"/>
    <property type="match status" value="1"/>
</dbReference>
<feature type="domain" description="Abnormal cell migration protein 18-like fibronectin type I" evidence="1">
    <location>
        <begin position="187"/>
        <end position="236"/>
    </location>
</feature>
<accession>A0A183IXQ6</accession>
<gene>
    <name evidence="2" type="ORF">SBAD_LOCUS8404</name>
</gene>
<dbReference type="PANTHER" id="PTHR35572:SF6">
    <property type="entry name" value="IG-LIKE DOMAIN-CONTAINING PROTEIN"/>
    <property type="match status" value="1"/>
</dbReference>
<dbReference type="InterPro" id="IPR055119">
    <property type="entry name" value="Mig18_Fn1"/>
</dbReference>
<reference evidence="4" key="1">
    <citation type="submission" date="2016-06" db="UniProtKB">
        <authorList>
            <consortium name="WormBaseParasite"/>
        </authorList>
    </citation>
    <scope>IDENTIFICATION</scope>
</reference>
<proteinExistence type="predicted"/>
<evidence type="ECO:0000313" key="3">
    <source>
        <dbReference type="Proteomes" id="UP000270296"/>
    </source>
</evidence>
<evidence type="ECO:0000259" key="1">
    <source>
        <dbReference type="Pfam" id="PF23003"/>
    </source>
</evidence>
<organism evidence="4">
    <name type="scientific">Soboliphyme baturini</name>
    <dbReference type="NCBI Taxonomy" id="241478"/>
    <lineage>
        <taxon>Eukaryota</taxon>
        <taxon>Metazoa</taxon>
        <taxon>Ecdysozoa</taxon>
        <taxon>Nematoda</taxon>
        <taxon>Enoplea</taxon>
        <taxon>Dorylaimia</taxon>
        <taxon>Dioctophymatida</taxon>
        <taxon>Dioctophymatoidea</taxon>
        <taxon>Soboliphymatidae</taxon>
        <taxon>Soboliphyme</taxon>
    </lineage>
</organism>
<keyword evidence="3" id="KW-1185">Reference proteome</keyword>
<evidence type="ECO:0000313" key="4">
    <source>
        <dbReference type="WBParaSite" id="SBAD_0000871301-mRNA-1"/>
    </source>
</evidence>
<evidence type="ECO:0000313" key="2">
    <source>
        <dbReference type="EMBL" id="VDP16952.1"/>
    </source>
</evidence>
<reference evidence="2 3" key="2">
    <citation type="submission" date="2018-11" db="EMBL/GenBank/DDBJ databases">
        <authorList>
            <consortium name="Pathogen Informatics"/>
        </authorList>
    </citation>
    <scope>NUCLEOTIDE SEQUENCE [LARGE SCALE GENOMIC DNA]</scope>
</reference>
<dbReference type="Proteomes" id="UP000270296">
    <property type="component" value="Unassembled WGS sequence"/>
</dbReference>
<dbReference type="EMBL" id="UZAM01011559">
    <property type="protein sequence ID" value="VDP16952.1"/>
    <property type="molecule type" value="Genomic_DNA"/>
</dbReference>
<dbReference type="Pfam" id="PF23003">
    <property type="entry name" value="Fn1_2"/>
    <property type="match status" value="2"/>
</dbReference>
<feature type="domain" description="Abnormal cell migration protein 18-like fibronectin type I" evidence="1">
    <location>
        <begin position="75"/>
        <end position="140"/>
    </location>
</feature>
<dbReference type="WBParaSite" id="SBAD_0000871301-mRNA-1">
    <property type="protein sequence ID" value="SBAD_0000871301-mRNA-1"/>
    <property type="gene ID" value="SBAD_0000871301"/>
</dbReference>
<name>A0A183IXQ6_9BILA</name>
<dbReference type="AlphaFoldDB" id="A0A183IXQ6"/>